<dbReference type="Proteomes" id="UP000246635">
    <property type="component" value="Unassembled WGS sequence"/>
</dbReference>
<organism evidence="3 4">
    <name type="scientific">Paenibacillus cellulosilyticus</name>
    <dbReference type="NCBI Taxonomy" id="375489"/>
    <lineage>
        <taxon>Bacteria</taxon>
        <taxon>Bacillati</taxon>
        <taxon>Bacillota</taxon>
        <taxon>Bacilli</taxon>
        <taxon>Bacillales</taxon>
        <taxon>Paenibacillaceae</taxon>
        <taxon>Paenibacillus</taxon>
    </lineage>
</organism>
<dbReference type="PANTHER" id="PTHR36834:SF1">
    <property type="entry name" value="INTEGRAL MEMBRANE PROTEIN"/>
    <property type="match status" value="1"/>
</dbReference>
<protein>
    <submittedName>
        <fullName evidence="3">VanZ like protein</fullName>
    </submittedName>
</protein>
<dbReference type="InterPro" id="IPR006976">
    <property type="entry name" value="VanZ-like"/>
</dbReference>
<feature type="domain" description="VanZ-like" evidence="2">
    <location>
        <begin position="15"/>
        <end position="136"/>
    </location>
</feature>
<dbReference type="OrthoDB" id="4822551at2"/>
<dbReference type="PROSITE" id="PS51257">
    <property type="entry name" value="PROKAR_LIPOPROTEIN"/>
    <property type="match status" value="1"/>
</dbReference>
<evidence type="ECO:0000256" key="1">
    <source>
        <dbReference type="SAM" id="Phobius"/>
    </source>
</evidence>
<feature type="transmembrane region" description="Helical" evidence="1">
    <location>
        <begin position="90"/>
        <end position="108"/>
    </location>
</feature>
<dbReference type="Pfam" id="PF04892">
    <property type="entry name" value="VanZ"/>
    <property type="match status" value="1"/>
</dbReference>
<comment type="caution">
    <text evidence="3">The sequence shown here is derived from an EMBL/GenBank/DDBJ whole genome shotgun (WGS) entry which is preliminary data.</text>
</comment>
<dbReference type="RefSeq" id="WP_110045681.1">
    <property type="nucleotide sequence ID" value="NZ_CP054609.1"/>
</dbReference>
<feature type="transmembrane region" description="Helical" evidence="1">
    <location>
        <begin position="120"/>
        <end position="137"/>
    </location>
</feature>
<dbReference type="InterPro" id="IPR053150">
    <property type="entry name" value="Teicoplanin_resist-assoc"/>
</dbReference>
<keyword evidence="1" id="KW-0812">Transmembrane</keyword>
<feature type="transmembrane region" description="Helical" evidence="1">
    <location>
        <begin position="9"/>
        <end position="29"/>
    </location>
</feature>
<evidence type="ECO:0000259" key="2">
    <source>
        <dbReference type="Pfam" id="PF04892"/>
    </source>
</evidence>
<gene>
    <name evidence="3" type="ORF">DFQ01_118110</name>
</gene>
<dbReference type="AlphaFoldDB" id="A0A2V2YPW2"/>
<keyword evidence="1" id="KW-0472">Membrane</keyword>
<accession>A0A2V2YPW2</accession>
<keyword evidence="1" id="KW-1133">Transmembrane helix</keyword>
<proteinExistence type="predicted"/>
<sequence length="144" mass="16444">MITNRSRQWTVALTIVYGCLLQYWMFFAFGRDARVADGYRYNVVPFSTIEHFVHIAGRFRRAAAFNLLGNIIMFVPFGLLLPLTKRLHPLVWTLLFAAGITSLELLQLATKRGMFDVDDIILNTGGFLIGYLVLLVTRPQLFSK</sequence>
<evidence type="ECO:0000313" key="4">
    <source>
        <dbReference type="Proteomes" id="UP000246635"/>
    </source>
</evidence>
<keyword evidence="4" id="KW-1185">Reference proteome</keyword>
<dbReference type="PANTHER" id="PTHR36834">
    <property type="entry name" value="MEMBRANE PROTEIN-RELATED"/>
    <property type="match status" value="1"/>
</dbReference>
<reference evidence="3 4" key="1">
    <citation type="submission" date="2018-05" db="EMBL/GenBank/DDBJ databases">
        <title>Genomic Encyclopedia of Type Strains, Phase III (KMG-III): the genomes of soil and plant-associated and newly described type strains.</title>
        <authorList>
            <person name="Whitman W."/>
        </authorList>
    </citation>
    <scope>NUCLEOTIDE SEQUENCE [LARGE SCALE GENOMIC DNA]</scope>
    <source>
        <strain evidence="3 4">CECT 5696</strain>
    </source>
</reference>
<dbReference type="EMBL" id="QGTQ01000018">
    <property type="protein sequence ID" value="PWV98475.1"/>
    <property type="molecule type" value="Genomic_DNA"/>
</dbReference>
<name>A0A2V2YPW2_9BACL</name>
<evidence type="ECO:0000313" key="3">
    <source>
        <dbReference type="EMBL" id="PWV98475.1"/>
    </source>
</evidence>
<feature type="transmembrane region" description="Helical" evidence="1">
    <location>
        <begin position="63"/>
        <end position="83"/>
    </location>
</feature>